<dbReference type="EMBL" id="CP127526">
    <property type="protein sequence ID" value="XRI74940.1"/>
    <property type="molecule type" value="Genomic_DNA"/>
</dbReference>
<dbReference type="Proteomes" id="UP001195965">
    <property type="component" value="Chromosome"/>
</dbReference>
<keyword evidence="2" id="KW-1185">Reference proteome</keyword>
<proteinExistence type="predicted"/>
<reference evidence="1 2" key="1">
    <citation type="journal article" date="2021" name="ISME J.">
        <title>Genomic evolution of the class Acidithiobacillia: deep-branching Proteobacteria living in extreme acidic conditions.</title>
        <authorList>
            <person name="Moya-Beltran A."/>
            <person name="Beard S."/>
            <person name="Rojas-Villalobos C."/>
            <person name="Issotta F."/>
            <person name="Gallardo Y."/>
            <person name="Ulloa R."/>
            <person name="Giaveno A."/>
            <person name="Degli Esposti M."/>
            <person name="Johnson D.B."/>
            <person name="Quatrini R."/>
        </authorList>
    </citation>
    <scope>NUCLEOTIDE SEQUENCE [LARGE SCALE GENOMIC DNA]</scope>
    <source>
        <strain evidence="1 2">GG1-14</strain>
    </source>
</reference>
<accession>A0ACD5HJ18</accession>
<protein>
    <submittedName>
        <fullName evidence="1">HAD-IC family P-type ATPase</fullName>
    </submittedName>
</protein>
<gene>
    <name evidence="1" type="ORF">HHS34_007020</name>
</gene>
<sequence>MMVNRDEKSVMQQGLSSDEATLLRQKFGPNQLPAPPSPHWWQPLLQQFRNTLIVILSMAALLSVILGHWMDSAIIGTVILINTLLGFLQENRAEKAVAALQSYLVEYSQVLRDGHWQKQPSNTLVPGDWVRIENGDRVPADLDLLEAHQLQVDESLLTGESLSLDKAVSGQKPDSMVHAGTLVTRGSGIGKVRAIGPATAIGKIQQLMDQTQTQKSPLLLRINRLSRLLGAAVLVLAVIAAAVTWKRGDNLEFAILAAISLAVAIIPEGLPAVISITLALGVQRMARQGAIIRQLPAVETLGAVTVICTDKTGTLTENRMAVADLRLTEDKLEARRRALEIMMLCNDAEIMPDGHGSGDPLEQALLRFILEEQANLLPVQQALPRLDTRPFDHEKPYMATLHTDRVAIKGAPEFVLRHCLDFQNPEFAYWEGVISEMANLGLRTIALAEANPANWTNLDARNWHWLGVVALLDPPRSAVPAAIAACRKAGIRVIMVTGDHPRTAATIARQVGLSTENSIKVVDHNRWVAASPEERRVLAREVSVFARVQPADKLELVQTLQSSGEVVAMTGDGVNDAPALRRAQIGVAMGLSGSAVAREAAAMILTDDDFAHIASAVAEGRHIYHNIQQTILFMLPTNFAQGLIIFIAVLGGITLPITPLQILWINTVTSVTLALVFAFMGANQTFMQHPPRPLQEPLITGLLWLRMGIVTAFLVATVFVVFSWDNASAGIRHAHTFAVNILMAMEGGVLLAMYGRRHQDRGNWILLASLGSIVVLQGLFSQWPFLQAVFQSTAMSMMDLGTILLTALMAWLFTRLSMRIRKGGKPSS</sequence>
<evidence type="ECO:0000313" key="2">
    <source>
        <dbReference type="Proteomes" id="UP001195965"/>
    </source>
</evidence>
<organism evidence="1 2">
    <name type="scientific">Acidithiobacillus montserratensis</name>
    <dbReference type="NCBI Taxonomy" id="2729135"/>
    <lineage>
        <taxon>Bacteria</taxon>
        <taxon>Pseudomonadati</taxon>
        <taxon>Pseudomonadota</taxon>
        <taxon>Acidithiobacillia</taxon>
        <taxon>Acidithiobacillales</taxon>
        <taxon>Acidithiobacillaceae</taxon>
        <taxon>Acidithiobacillus</taxon>
    </lineage>
</organism>
<name>A0ACD5HJ18_9PROT</name>
<evidence type="ECO:0000313" key="1">
    <source>
        <dbReference type="EMBL" id="XRI74940.1"/>
    </source>
</evidence>